<feature type="region of interest" description="Disordered" evidence="1">
    <location>
        <begin position="1"/>
        <end position="25"/>
    </location>
</feature>
<evidence type="ECO:0000313" key="3">
    <source>
        <dbReference type="Proteomes" id="UP000076154"/>
    </source>
</evidence>
<dbReference type="Proteomes" id="UP000076154">
    <property type="component" value="Unassembled WGS sequence"/>
</dbReference>
<name>A0A369J842_HYPMA</name>
<reference evidence="2" key="1">
    <citation type="submission" date="2018-04" db="EMBL/GenBank/DDBJ databases">
        <title>Whole genome sequencing of Hypsizygus marmoreus.</title>
        <authorList>
            <person name="Choi I.-G."/>
            <person name="Min B."/>
            <person name="Kim J.-G."/>
            <person name="Kim S."/>
            <person name="Oh Y.-L."/>
            <person name="Kong W.-S."/>
            <person name="Park H."/>
            <person name="Jeong J."/>
            <person name="Song E.-S."/>
        </authorList>
    </citation>
    <scope>NUCLEOTIDE SEQUENCE [LARGE SCALE GENOMIC DNA]</scope>
    <source>
        <strain evidence="2">51987-8</strain>
    </source>
</reference>
<evidence type="ECO:0000256" key="1">
    <source>
        <dbReference type="SAM" id="MobiDB-lite"/>
    </source>
</evidence>
<dbReference type="AlphaFoldDB" id="A0A369J842"/>
<keyword evidence="3" id="KW-1185">Reference proteome</keyword>
<gene>
    <name evidence="2" type="ORF">Hypma_000600</name>
</gene>
<organism evidence="2 3">
    <name type="scientific">Hypsizygus marmoreus</name>
    <name type="common">White beech mushroom</name>
    <name type="synonym">Agaricus marmoreus</name>
    <dbReference type="NCBI Taxonomy" id="39966"/>
    <lineage>
        <taxon>Eukaryota</taxon>
        <taxon>Fungi</taxon>
        <taxon>Dikarya</taxon>
        <taxon>Basidiomycota</taxon>
        <taxon>Agaricomycotina</taxon>
        <taxon>Agaricomycetes</taxon>
        <taxon>Agaricomycetidae</taxon>
        <taxon>Agaricales</taxon>
        <taxon>Tricholomatineae</taxon>
        <taxon>Lyophyllaceae</taxon>
        <taxon>Hypsizygus</taxon>
    </lineage>
</organism>
<accession>A0A369J842</accession>
<proteinExistence type="predicted"/>
<dbReference type="EMBL" id="LUEZ02000106">
    <property type="protein sequence ID" value="RDB18251.1"/>
    <property type="molecule type" value="Genomic_DNA"/>
</dbReference>
<comment type="caution">
    <text evidence="2">The sequence shown here is derived from an EMBL/GenBank/DDBJ whole genome shotgun (WGS) entry which is preliminary data.</text>
</comment>
<protein>
    <submittedName>
        <fullName evidence="2">Uncharacterized protein</fullName>
    </submittedName>
</protein>
<sequence length="183" mass="20793">MSSTTTHVSDSQDEPELQIPPRTLSPALDVPLRTLFDLHGNEMDNHFQDLRNSLAGLEHRIGRLEHQMEAGFMALQNEIREMKGLLMQRDEPLHEAPVTPPRHVHRPAPLKSGTKLRTRHTDLSFIPGFYTEPRPPHRFILADKESSSQHAEGISTTQLNRFRMLHDGLVQFPTFTTPTPSPS</sequence>
<dbReference type="InParanoid" id="A0A369J842"/>
<dbReference type="OrthoDB" id="10622087at2759"/>
<evidence type="ECO:0000313" key="2">
    <source>
        <dbReference type="EMBL" id="RDB18251.1"/>
    </source>
</evidence>